<evidence type="ECO:0000313" key="1">
    <source>
        <dbReference type="Proteomes" id="UP000887580"/>
    </source>
</evidence>
<name>A0AC35F3M8_9BILA</name>
<organism evidence="1 2">
    <name type="scientific">Panagrolaimus sp. PS1159</name>
    <dbReference type="NCBI Taxonomy" id="55785"/>
    <lineage>
        <taxon>Eukaryota</taxon>
        <taxon>Metazoa</taxon>
        <taxon>Ecdysozoa</taxon>
        <taxon>Nematoda</taxon>
        <taxon>Chromadorea</taxon>
        <taxon>Rhabditida</taxon>
        <taxon>Tylenchina</taxon>
        <taxon>Panagrolaimomorpha</taxon>
        <taxon>Panagrolaimoidea</taxon>
        <taxon>Panagrolaimidae</taxon>
        <taxon>Panagrolaimus</taxon>
    </lineage>
</organism>
<dbReference type="Proteomes" id="UP000887580">
    <property type="component" value="Unplaced"/>
</dbReference>
<reference evidence="2" key="1">
    <citation type="submission" date="2022-11" db="UniProtKB">
        <authorList>
            <consortium name="WormBaseParasite"/>
        </authorList>
    </citation>
    <scope>IDENTIFICATION</scope>
</reference>
<dbReference type="WBParaSite" id="PS1159_v2.g13551.t2">
    <property type="protein sequence ID" value="PS1159_v2.g13551.t2"/>
    <property type="gene ID" value="PS1159_v2.g13551"/>
</dbReference>
<sequence>MLLIYHYLFIFPVFLEYEPFWSSLPGRSYYAKNNIIFVFAGSRENSDFALVFREATNCQNVYDIIFPEKPVIINEKTGKPKKKKPIMPNLLKELDRRFLQHLCKAIRKETDLKLLHIFQDWLEQFSDKTKEHYVELAKEEEVYFILYPNEVEQAHSSRKKKLSDSKDDSDAETSVDGKKSKHTSKENQKDQNQKNRKKSVSFEKQSADENDSKSETYDRKKLRKSKSSKDVPRDPKRTSSGNKDNSADGKKSNSCSNKDRVGDGERQRPRRRTSCEEDSGDENSVVEIKPKPQSNEDQKSDTQRPRKPKRSDNSDAENKPKHRSNEVQNGGEQRPRKRKQSDDKDNSAAKKLVGQTRTGKNIKQQPRKRNHSDSGNDSESFLVSKEPKSPKNRSPKLVKRRMSQPSDDDDSGSQSSVDDRRHYEAPLVPAKKQKLSINDDLIPEDDNVPASINEVLLTKLTSICKNDKLITQEAESEHEDNESNGESQAQVLSGEDTDLNLPNFSSASTTPSSSYSKSSSSKTALLQTSTLTNVTIEGEGYELRENKLTGTVNGTLIVFFPHSAKNRWYEYHLNETEDDYVCCNCSDVIATRRVKDNGEICFDLGPNKHKCKTKF</sequence>
<evidence type="ECO:0000313" key="2">
    <source>
        <dbReference type="WBParaSite" id="PS1159_v2.g13551.t2"/>
    </source>
</evidence>
<proteinExistence type="predicted"/>
<protein>
    <submittedName>
        <fullName evidence="2">Uncharacterized protein</fullName>
    </submittedName>
</protein>
<accession>A0AC35F3M8</accession>